<feature type="non-terminal residue" evidence="2">
    <location>
        <position position="67"/>
    </location>
</feature>
<feature type="compositionally biased region" description="Polar residues" evidence="1">
    <location>
        <begin position="35"/>
        <end position="67"/>
    </location>
</feature>
<keyword evidence="3" id="KW-1185">Reference proteome</keyword>
<gene>
    <name evidence="2" type="ORF">M406DRAFT_357700</name>
</gene>
<feature type="region of interest" description="Disordered" evidence="1">
    <location>
        <begin position="31"/>
        <end position="67"/>
    </location>
</feature>
<comment type="caution">
    <text evidence="2">The sequence shown here is derived from an EMBL/GenBank/DDBJ whole genome shotgun (WGS) entry which is preliminary data.</text>
</comment>
<proteinExistence type="predicted"/>
<name>A0A9P4XVH3_CRYP1</name>
<dbReference type="GeneID" id="63840881"/>
<sequence length="67" mass="7063">MPRGKRHDKKKAVLSGAINAFEPIDDLLADLKGESQASPGTASTGHKNQTRGGESAVNNRKTTSKTS</sequence>
<evidence type="ECO:0000313" key="2">
    <source>
        <dbReference type="EMBL" id="KAF3761355.1"/>
    </source>
</evidence>
<reference evidence="2" key="1">
    <citation type="journal article" date="2020" name="Phytopathology">
        <title>Genome sequence of the chestnut blight fungus Cryphonectria parasitica EP155: A fundamental resource for an archetypical invasive plant pathogen.</title>
        <authorList>
            <person name="Crouch J.A."/>
            <person name="Dawe A."/>
            <person name="Aerts A."/>
            <person name="Barry K."/>
            <person name="Churchill A.C.L."/>
            <person name="Grimwood J."/>
            <person name="Hillman B."/>
            <person name="Milgroom M.G."/>
            <person name="Pangilinan J."/>
            <person name="Smith M."/>
            <person name="Salamov A."/>
            <person name="Schmutz J."/>
            <person name="Yadav J."/>
            <person name="Grigoriev I.V."/>
            <person name="Nuss D."/>
        </authorList>
    </citation>
    <scope>NUCLEOTIDE SEQUENCE</scope>
    <source>
        <strain evidence="2">EP155</strain>
    </source>
</reference>
<dbReference type="RefSeq" id="XP_040772334.1">
    <property type="nucleotide sequence ID" value="XM_040923752.1"/>
</dbReference>
<evidence type="ECO:0000256" key="1">
    <source>
        <dbReference type="SAM" id="MobiDB-lite"/>
    </source>
</evidence>
<protein>
    <submittedName>
        <fullName evidence="2">Uncharacterized protein</fullName>
    </submittedName>
</protein>
<dbReference type="Proteomes" id="UP000803844">
    <property type="component" value="Unassembled WGS sequence"/>
</dbReference>
<accession>A0A9P4XVH3</accession>
<dbReference type="AlphaFoldDB" id="A0A9P4XVH3"/>
<organism evidence="2 3">
    <name type="scientific">Cryphonectria parasitica (strain ATCC 38755 / EP155)</name>
    <dbReference type="NCBI Taxonomy" id="660469"/>
    <lineage>
        <taxon>Eukaryota</taxon>
        <taxon>Fungi</taxon>
        <taxon>Dikarya</taxon>
        <taxon>Ascomycota</taxon>
        <taxon>Pezizomycotina</taxon>
        <taxon>Sordariomycetes</taxon>
        <taxon>Sordariomycetidae</taxon>
        <taxon>Diaporthales</taxon>
        <taxon>Cryphonectriaceae</taxon>
        <taxon>Cryphonectria-Endothia species complex</taxon>
        <taxon>Cryphonectria</taxon>
    </lineage>
</organism>
<evidence type="ECO:0000313" key="3">
    <source>
        <dbReference type="Proteomes" id="UP000803844"/>
    </source>
</evidence>
<dbReference type="EMBL" id="MU032351">
    <property type="protein sequence ID" value="KAF3761355.1"/>
    <property type="molecule type" value="Genomic_DNA"/>
</dbReference>